<accession>A0A1M4WE39</accession>
<dbReference type="GO" id="GO:0045493">
    <property type="term" value="P:xylan catabolic process"/>
    <property type="evidence" value="ECO:0007669"/>
    <property type="project" value="InterPro"/>
</dbReference>
<dbReference type="Gene3D" id="3.30.379.10">
    <property type="entry name" value="Chitobiase/beta-hexosaminidase domain 2-like"/>
    <property type="match status" value="1"/>
</dbReference>
<reference evidence="3 4" key="1">
    <citation type="submission" date="2016-11" db="EMBL/GenBank/DDBJ databases">
        <authorList>
            <person name="Jaros S."/>
            <person name="Januszkiewicz K."/>
            <person name="Wedrychowicz H."/>
        </authorList>
    </citation>
    <scope>NUCLEOTIDE SEQUENCE [LARGE SCALE GENOMIC DNA]</scope>
    <source>
        <strain evidence="3 4">DSM 26883</strain>
    </source>
</reference>
<keyword evidence="1 3" id="KW-0378">Hydrolase</keyword>
<dbReference type="RefSeq" id="WP_081800189.1">
    <property type="nucleotide sequence ID" value="NZ_FQVD01000006.1"/>
</dbReference>
<dbReference type="AlphaFoldDB" id="A0A1M4WE39"/>
<evidence type="ECO:0000259" key="2">
    <source>
        <dbReference type="Pfam" id="PF03648"/>
    </source>
</evidence>
<evidence type="ECO:0000313" key="4">
    <source>
        <dbReference type="Proteomes" id="UP000184436"/>
    </source>
</evidence>
<dbReference type="PANTHER" id="PTHR47406:SF2">
    <property type="entry name" value="ALPHA GLUCURONIDASE N-TERMINAL DOMAIN-CONTAINING PROTEIN"/>
    <property type="match status" value="1"/>
</dbReference>
<dbReference type="SUPFAM" id="SSF55545">
    <property type="entry name" value="beta-N-acetylhexosaminidase-like domain"/>
    <property type="match status" value="1"/>
</dbReference>
<name>A0A1M4WE39_9BACE</name>
<dbReference type="PANTHER" id="PTHR47406">
    <property type="entry name" value="COAGULATION FACTOR 5/8 TYPE, C-TERMINAL"/>
    <property type="match status" value="1"/>
</dbReference>
<keyword evidence="4" id="KW-1185">Reference proteome</keyword>
<evidence type="ECO:0000256" key="1">
    <source>
        <dbReference type="ARBA" id="ARBA00022801"/>
    </source>
</evidence>
<sequence length="588" mass="67711">MKDKNSMQLIIRKSFTVITLCSVLICTTNTMASNVLFKNGKSKYQIAISADASSSEQTAAEELQAYIKQIGGVELPITNSLNSNGPKIFVGYNDRVSQLVGKQDITPDYEGFTYCNKGKHLIIYGGSKRGTMYGVFSFLEDQFGVRWYTPNCTKVPKLKKWNFVTLHHSEEPAIQYRYSNYYVTENVPQWSAHNKENMKWGPVDNLYGSIEAYWNAHTMGQLVTAKEFFKEHPEYFALRNGKRIDNGQLCLSNPNVLDICKRRLFEKMKSLSGYRIFSLSQNDNQSFCECPNCKAIEERYGGHSGLIIWFVNQVADEARLLFPQKYIGTFAYQYTRKPPVGIRPKDNVVVRLCSIECCFAHPITAECSQNKSFVDDMRAWSKIAPHLFIWDYIVDYAQYIAPWPNFQVLGPNIKAFREHNVIGVFEEAQYQSGGAEFDEMKAWVTNKLLWNPQQDVNVLVKDFIDGYYGNAAPKIMEYYQLCQSLVNPQTHFGIYIRENDPIYSDEFIQKGFSIINVARQDAENDTIKERVERVSMQLLYLQSVRNKKKSIEDGTWAEFVRLARRYNARPSEGQTLDSFISNFETNNQ</sequence>
<dbReference type="Pfam" id="PF03648">
    <property type="entry name" value="Glyco_hydro_67N"/>
    <property type="match status" value="1"/>
</dbReference>
<dbReference type="InterPro" id="IPR032287">
    <property type="entry name" value="DUF4838"/>
</dbReference>
<dbReference type="Proteomes" id="UP000184436">
    <property type="component" value="Unassembled WGS sequence"/>
</dbReference>
<evidence type="ECO:0000313" key="3">
    <source>
        <dbReference type="EMBL" id="SHE79508.1"/>
    </source>
</evidence>
<feature type="domain" description="Alpha glucuronidase N-terminal" evidence="2">
    <location>
        <begin position="45"/>
        <end position="138"/>
    </location>
</feature>
<dbReference type="InterPro" id="IPR029018">
    <property type="entry name" value="Hex-like_dom2"/>
</dbReference>
<dbReference type="GO" id="GO:0046559">
    <property type="term" value="F:alpha-glucuronidase activity"/>
    <property type="evidence" value="ECO:0007669"/>
    <property type="project" value="InterPro"/>
</dbReference>
<dbReference type="InterPro" id="IPR005154">
    <property type="entry name" value="Glyco_hydro_67_aGlcAse_N"/>
</dbReference>
<dbReference type="EMBL" id="FQVD01000006">
    <property type="protein sequence ID" value="SHE79508.1"/>
    <property type="molecule type" value="Genomic_DNA"/>
</dbReference>
<dbReference type="Pfam" id="PF16126">
    <property type="entry name" value="DUF4838"/>
    <property type="match status" value="1"/>
</dbReference>
<dbReference type="OrthoDB" id="1099022at2"/>
<dbReference type="STRING" id="871325.SAMN05444349_10675"/>
<proteinExistence type="predicted"/>
<protein>
    <submittedName>
        <fullName evidence="3">Glycosyl hydrolase family 67 N-terminus</fullName>
    </submittedName>
</protein>
<organism evidence="3 4">
    <name type="scientific">Bacteroides faecichinchillae</name>
    <dbReference type="NCBI Taxonomy" id="871325"/>
    <lineage>
        <taxon>Bacteria</taxon>
        <taxon>Pseudomonadati</taxon>
        <taxon>Bacteroidota</taxon>
        <taxon>Bacteroidia</taxon>
        <taxon>Bacteroidales</taxon>
        <taxon>Bacteroidaceae</taxon>
        <taxon>Bacteroides</taxon>
    </lineage>
</organism>
<gene>
    <name evidence="3" type="ORF">SAMN05444349_10675</name>
</gene>